<dbReference type="SMART" id="SM00867">
    <property type="entry name" value="YceI"/>
    <property type="match status" value="1"/>
</dbReference>
<dbReference type="Pfam" id="PF04264">
    <property type="entry name" value="YceI"/>
    <property type="match status" value="1"/>
</dbReference>
<evidence type="ECO:0000259" key="2">
    <source>
        <dbReference type="SMART" id="SM00867"/>
    </source>
</evidence>
<dbReference type="PANTHER" id="PTHR34406">
    <property type="entry name" value="PROTEIN YCEI"/>
    <property type="match status" value="1"/>
</dbReference>
<dbReference type="PANTHER" id="PTHR34406:SF1">
    <property type="entry name" value="PROTEIN YCEI"/>
    <property type="match status" value="1"/>
</dbReference>
<evidence type="ECO:0000256" key="1">
    <source>
        <dbReference type="SAM" id="SignalP"/>
    </source>
</evidence>
<accession>A0A5B9W184</accession>
<sequence length="190" mass="20473" precursor="true">MTGRRLRIALALTLAATASGAALAADSYTLDPAHTALTFKVSHLGLSWTHGRFKDVTGAFAIDASDPSACRFEFEAKTESLDTDNAKRDEHLHGPDFFNAKQFPAIRFKSTSVKVVQGGFEVTGELTLHGVTKPVATTLMGGNTAEFPKGVHRTGYSAEFQIKRSEFGMDKMVGPIGDDVFVSLSFEGTR</sequence>
<dbReference type="InterPro" id="IPR007372">
    <property type="entry name" value="Lipid/polyisoprenoid-bd_YceI"/>
</dbReference>
<protein>
    <recommendedName>
        <fullName evidence="2">Lipid/polyisoprenoid-binding YceI-like domain-containing protein</fullName>
    </recommendedName>
</protein>
<dbReference type="SUPFAM" id="SSF101874">
    <property type="entry name" value="YceI-like"/>
    <property type="match status" value="1"/>
</dbReference>
<proteinExistence type="predicted"/>
<feature type="chain" id="PRO_5022803381" description="Lipid/polyisoprenoid-binding YceI-like domain-containing protein" evidence="1">
    <location>
        <begin position="25"/>
        <end position="190"/>
    </location>
</feature>
<evidence type="ECO:0000313" key="4">
    <source>
        <dbReference type="Proteomes" id="UP000324233"/>
    </source>
</evidence>
<feature type="domain" description="Lipid/polyisoprenoid-binding YceI-like" evidence="2">
    <location>
        <begin position="27"/>
        <end position="189"/>
    </location>
</feature>
<dbReference type="Gene3D" id="2.40.128.110">
    <property type="entry name" value="Lipid/polyisoprenoid-binding, YceI-like"/>
    <property type="match status" value="1"/>
</dbReference>
<keyword evidence="4" id="KW-1185">Reference proteome</keyword>
<name>A0A5B9W184_9BACT</name>
<feature type="signal peptide" evidence="1">
    <location>
        <begin position="1"/>
        <end position="24"/>
    </location>
</feature>
<reference evidence="3 4" key="1">
    <citation type="submission" date="2019-08" db="EMBL/GenBank/DDBJ databases">
        <title>Deep-cultivation of Planctomycetes and their phenomic and genomic characterization uncovers novel biology.</title>
        <authorList>
            <person name="Wiegand S."/>
            <person name="Jogler M."/>
            <person name="Boedeker C."/>
            <person name="Pinto D."/>
            <person name="Vollmers J."/>
            <person name="Rivas-Marin E."/>
            <person name="Kohn T."/>
            <person name="Peeters S.H."/>
            <person name="Heuer A."/>
            <person name="Rast P."/>
            <person name="Oberbeckmann S."/>
            <person name="Bunk B."/>
            <person name="Jeske O."/>
            <person name="Meyerdierks A."/>
            <person name="Storesund J.E."/>
            <person name="Kallscheuer N."/>
            <person name="Luecker S."/>
            <person name="Lage O.M."/>
            <person name="Pohl T."/>
            <person name="Merkel B.J."/>
            <person name="Hornburger P."/>
            <person name="Mueller R.-W."/>
            <person name="Bruemmer F."/>
            <person name="Labrenz M."/>
            <person name="Spormann A.M."/>
            <person name="Op den Camp H."/>
            <person name="Overmann J."/>
            <person name="Amann R."/>
            <person name="Jetten M.S.M."/>
            <person name="Mascher T."/>
            <person name="Medema M.H."/>
            <person name="Devos D.P."/>
            <person name="Kaster A.-K."/>
            <person name="Ovreas L."/>
            <person name="Rohde M."/>
            <person name="Galperin M.Y."/>
            <person name="Jogler C."/>
        </authorList>
    </citation>
    <scope>NUCLEOTIDE SEQUENCE [LARGE SCALE GENOMIC DNA]</scope>
    <source>
        <strain evidence="3 4">OJF2</strain>
    </source>
</reference>
<dbReference type="RefSeq" id="WP_168221788.1">
    <property type="nucleotide sequence ID" value="NZ_CP042997.1"/>
</dbReference>
<evidence type="ECO:0000313" key="3">
    <source>
        <dbReference type="EMBL" id="QEH34346.1"/>
    </source>
</evidence>
<dbReference type="KEGG" id="agv:OJF2_28830"/>
<dbReference type="EMBL" id="CP042997">
    <property type="protein sequence ID" value="QEH34346.1"/>
    <property type="molecule type" value="Genomic_DNA"/>
</dbReference>
<dbReference type="InterPro" id="IPR036761">
    <property type="entry name" value="TTHA0802/YceI-like_sf"/>
</dbReference>
<keyword evidence="1" id="KW-0732">Signal</keyword>
<dbReference type="AlphaFoldDB" id="A0A5B9W184"/>
<dbReference type="Proteomes" id="UP000324233">
    <property type="component" value="Chromosome"/>
</dbReference>
<organism evidence="3 4">
    <name type="scientific">Aquisphaera giovannonii</name>
    <dbReference type="NCBI Taxonomy" id="406548"/>
    <lineage>
        <taxon>Bacteria</taxon>
        <taxon>Pseudomonadati</taxon>
        <taxon>Planctomycetota</taxon>
        <taxon>Planctomycetia</taxon>
        <taxon>Isosphaerales</taxon>
        <taxon>Isosphaeraceae</taxon>
        <taxon>Aquisphaera</taxon>
    </lineage>
</organism>
<gene>
    <name evidence="3" type="ORF">OJF2_28830</name>
</gene>